<accession>A0ABV1GJL1</accession>
<evidence type="ECO:0000256" key="3">
    <source>
        <dbReference type="PROSITE-ProRule" id="PRU00284"/>
    </source>
</evidence>
<dbReference type="SMART" id="SM00283">
    <property type="entry name" value="MA"/>
    <property type="match status" value="1"/>
</dbReference>
<evidence type="ECO:0000313" key="9">
    <source>
        <dbReference type="Proteomes" id="UP001480973"/>
    </source>
</evidence>
<keyword evidence="5" id="KW-0812">Transmembrane</keyword>
<name>A0ABV1GJL1_9FIRM</name>
<dbReference type="Pfam" id="PF00015">
    <property type="entry name" value="MCPsignal"/>
    <property type="match status" value="1"/>
</dbReference>
<protein>
    <submittedName>
        <fullName evidence="8">HAMP domain-containing methyl-accepting chemotaxis protein</fullName>
    </submittedName>
</protein>
<evidence type="ECO:0000256" key="2">
    <source>
        <dbReference type="ARBA" id="ARBA00029447"/>
    </source>
</evidence>
<evidence type="ECO:0000256" key="5">
    <source>
        <dbReference type="SAM" id="Phobius"/>
    </source>
</evidence>
<gene>
    <name evidence="8" type="ORF">WMO38_00895</name>
</gene>
<dbReference type="SMART" id="SM00304">
    <property type="entry name" value="HAMP"/>
    <property type="match status" value="1"/>
</dbReference>
<dbReference type="InterPro" id="IPR004090">
    <property type="entry name" value="Chemotax_Me-accpt_rcpt"/>
</dbReference>
<proteinExistence type="inferred from homology"/>
<evidence type="ECO:0000256" key="4">
    <source>
        <dbReference type="SAM" id="Coils"/>
    </source>
</evidence>
<dbReference type="Proteomes" id="UP001480973">
    <property type="component" value="Unassembled WGS sequence"/>
</dbReference>
<dbReference type="EMBL" id="JBBMES010000001">
    <property type="protein sequence ID" value="MEQ2533662.1"/>
    <property type="molecule type" value="Genomic_DNA"/>
</dbReference>
<feature type="transmembrane region" description="Helical" evidence="5">
    <location>
        <begin position="181"/>
        <end position="203"/>
    </location>
</feature>
<reference evidence="8 9" key="1">
    <citation type="submission" date="2024-03" db="EMBL/GenBank/DDBJ databases">
        <title>Human intestinal bacterial collection.</title>
        <authorList>
            <person name="Pauvert C."/>
            <person name="Hitch T.C.A."/>
            <person name="Clavel T."/>
        </authorList>
    </citation>
    <scope>NUCLEOTIDE SEQUENCE [LARGE SCALE GENOMIC DNA]</scope>
    <source>
        <strain evidence="8 9">CLA-JM-H10</strain>
    </source>
</reference>
<dbReference type="CDD" id="cd06225">
    <property type="entry name" value="HAMP"/>
    <property type="match status" value="1"/>
</dbReference>
<feature type="domain" description="HAMP" evidence="7">
    <location>
        <begin position="213"/>
        <end position="265"/>
    </location>
</feature>
<dbReference type="InterPro" id="IPR004089">
    <property type="entry name" value="MCPsignal_dom"/>
</dbReference>
<keyword evidence="1" id="KW-0145">Chemotaxis</keyword>
<evidence type="ECO:0000256" key="1">
    <source>
        <dbReference type="ARBA" id="ARBA00022500"/>
    </source>
</evidence>
<evidence type="ECO:0000313" key="8">
    <source>
        <dbReference type="EMBL" id="MEQ2533662.1"/>
    </source>
</evidence>
<dbReference type="Gene3D" id="1.10.287.950">
    <property type="entry name" value="Methyl-accepting chemotaxis protein"/>
    <property type="match status" value="1"/>
</dbReference>
<dbReference type="Gene3D" id="6.10.340.10">
    <property type="match status" value="1"/>
</dbReference>
<dbReference type="PRINTS" id="PR00260">
    <property type="entry name" value="CHEMTRNSDUCR"/>
</dbReference>
<dbReference type="InterPro" id="IPR003660">
    <property type="entry name" value="HAMP_dom"/>
</dbReference>
<keyword evidence="4" id="KW-0175">Coiled coil</keyword>
<dbReference type="PANTHER" id="PTHR43531">
    <property type="entry name" value="PROTEIN ICFG"/>
    <property type="match status" value="1"/>
</dbReference>
<sequence length="562" mass="60678">MQKKSKKNASIAHKMRNGYNKVIKIMIASGILSLIVIVLLLANMLNYVQKVERADRAVKTCIIDVNSAARSIREMALNTDKSSYNTYESDVKDILNNVNSELLILKGLNTVDTDLYNQYAKALNDWGTIGYSIIKEIKAGNSSAATNDILNKCTPALDNVISIGDKLDADTDVTRNNAIRFTLFFAIAGIAAIIIFVIVAIIISKKTSKNIVNSIMLPLGEIEKVAAELTQGNLHSQLDYHSDDEIGQLAHNLRKSIRILSSYVDDIGYSMKEFSKGNFAVQPEVEWKGDFVDILNSFVAFENSMSDTVIGIQRAANEVSGGAGQVAESSNDLAQGATDQAAVVEELTASITNVAEQIDKNAESTKNISTSVDNLGKEIVTSNARMQDMVESMNEINEASQQIDQIIATINEIASRTNLLALNASIEAARAGEAGKGFAVVADQVTVLAENSAKAAKESAVLISNSVSAVERGMVIANETAGKLEKVADNSKQITVDVNDIAETLKAQTDVIHQINEGVNQINDVVQTNSATSQECAAASQQMSSEAENLKNLIRELRVIKK</sequence>
<organism evidence="8 9">
    <name type="scientific">Lachnospira intestinalis</name>
    <dbReference type="NCBI Taxonomy" id="3133158"/>
    <lineage>
        <taxon>Bacteria</taxon>
        <taxon>Bacillati</taxon>
        <taxon>Bacillota</taxon>
        <taxon>Clostridia</taxon>
        <taxon>Lachnospirales</taxon>
        <taxon>Lachnospiraceae</taxon>
        <taxon>Lachnospira</taxon>
    </lineage>
</organism>
<feature type="coiled-coil region" evidence="4">
    <location>
        <begin position="389"/>
        <end position="416"/>
    </location>
</feature>
<evidence type="ECO:0000259" key="6">
    <source>
        <dbReference type="PROSITE" id="PS50111"/>
    </source>
</evidence>
<dbReference type="InterPro" id="IPR051310">
    <property type="entry name" value="MCP_chemotaxis"/>
</dbReference>
<feature type="domain" description="Methyl-accepting transducer" evidence="6">
    <location>
        <begin position="315"/>
        <end position="544"/>
    </location>
</feature>
<comment type="caution">
    <text evidence="8">The sequence shown here is derived from an EMBL/GenBank/DDBJ whole genome shotgun (WGS) entry which is preliminary data.</text>
</comment>
<comment type="similarity">
    <text evidence="2">Belongs to the methyl-accepting chemotaxis (MCP) protein family.</text>
</comment>
<feature type="transmembrane region" description="Helical" evidence="5">
    <location>
        <begin position="21"/>
        <end position="42"/>
    </location>
</feature>
<dbReference type="PANTHER" id="PTHR43531:SF11">
    <property type="entry name" value="METHYL-ACCEPTING CHEMOTAXIS PROTEIN 3"/>
    <property type="match status" value="1"/>
</dbReference>
<dbReference type="SUPFAM" id="SSF58104">
    <property type="entry name" value="Methyl-accepting chemotaxis protein (MCP) signaling domain"/>
    <property type="match status" value="1"/>
</dbReference>
<dbReference type="Pfam" id="PF00672">
    <property type="entry name" value="HAMP"/>
    <property type="match status" value="1"/>
</dbReference>
<keyword evidence="3" id="KW-0807">Transducer</keyword>
<dbReference type="PROSITE" id="PS50111">
    <property type="entry name" value="CHEMOTAXIS_TRANSDUC_2"/>
    <property type="match status" value="1"/>
</dbReference>
<keyword evidence="5" id="KW-1133">Transmembrane helix</keyword>
<keyword evidence="5" id="KW-0472">Membrane</keyword>
<evidence type="ECO:0000259" key="7">
    <source>
        <dbReference type="PROSITE" id="PS50885"/>
    </source>
</evidence>
<keyword evidence="9" id="KW-1185">Reference proteome</keyword>
<dbReference type="PROSITE" id="PS50885">
    <property type="entry name" value="HAMP"/>
    <property type="match status" value="1"/>
</dbReference>